<feature type="domain" description="RNA polymerase N-terminal" evidence="7">
    <location>
        <begin position="288"/>
        <end position="567"/>
    </location>
</feature>
<evidence type="ECO:0000259" key="7">
    <source>
        <dbReference type="SMART" id="SM00663"/>
    </source>
</evidence>
<evidence type="ECO:0000313" key="9">
    <source>
        <dbReference type="Proteomes" id="UP000178797"/>
    </source>
</evidence>
<evidence type="ECO:0000313" key="8">
    <source>
        <dbReference type="EMBL" id="OGL46291.1"/>
    </source>
</evidence>
<dbReference type="GO" id="GO:0003899">
    <property type="term" value="F:DNA-directed RNA polymerase activity"/>
    <property type="evidence" value="ECO:0007669"/>
    <property type="project" value="UniProtKB-EC"/>
</dbReference>
<dbReference type="Gene3D" id="1.10.40.90">
    <property type="match status" value="1"/>
</dbReference>
<protein>
    <recommendedName>
        <fullName evidence="6">DNA-directed RNA polymerase subunit</fullName>
        <ecNumber evidence="6">2.7.7.6</ecNumber>
    </recommendedName>
</protein>
<comment type="function">
    <text evidence="6">DNA-dependent RNA polymerase catalyzes the transcription of DNA into RNA using the four ribonucleoside triphosphates as substrates.</text>
</comment>
<dbReference type="InterPro" id="IPR007080">
    <property type="entry name" value="RNA_pol_Rpb1_1"/>
</dbReference>
<dbReference type="InterPro" id="IPR045867">
    <property type="entry name" value="DNA-dir_RpoC_beta_prime"/>
</dbReference>
<dbReference type="InterPro" id="IPR000722">
    <property type="entry name" value="RNA_pol_asu"/>
</dbReference>
<dbReference type="SUPFAM" id="SSF64484">
    <property type="entry name" value="beta and beta-prime subunits of DNA dependent RNA-polymerase"/>
    <property type="match status" value="1"/>
</dbReference>
<evidence type="ECO:0000256" key="2">
    <source>
        <dbReference type="ARBA" id="ARBA00022679"/>
    </source>
</evidence>
<keyword evidence="4 6" id="KW-0804">Transcription</keyword>
<gene>
    <name evidence="8" type="ORF">A2W05_01305</name>
</gene>
<dbReference type="EMBL" id="MGDE01000096">
    <property type="protein sequence ID" value="OGL46291.1"/>
    <property type="molecule type" value="Genomic_DNA"/>
</dbReference>
<evidence type="ECO:0000256" key="1">
    <source>
        <dbReference type="ARBA" id="ARBA00022478"/>
    </source>
</evidence>
<accession>A0A1F7RXU9</accession>
<dbReference type="Pfam" id="PF04983">
    <property type="entry name" value="RNA_pol_Rpb1_3"/>
    <property type="match status" value="1"/>
</dbReference>
<keyword evidence="1 6" id="KW-0240">DNA-directed RNA polymerase</keyword>
<dbReference type="AlphaFoldDB" id="A0A1F7RXU9"/>
<dbReference type="InterPro" id="IPR007066">
    <property type="entry name" value="RNA_pol_Rpb1_3"/>
</dbReference>
<reference evidence="8 9" key="1">
    <citation type="journal article" date="2016" name="Nat. Commun.">
        <title>Thousands of microbial genomes shed light on interconnected biogeochemical processes in an aquifer system.</title>
        <authorList>
            <person name="Anantharaman K."/>
            <person name="Brown C.T."/>
            <person name="Hug L.A."/>
            <person name="Sharon I."/>
            <person name="Castelle C.J."/>
            <person name="Probst A.J."/>
            <person name="Thomas B.C."/>
            <person name="Singh A."/>
            <person name="Wilkins M.J."/>
            <person name="Karaoz U."/>
            <person name="Brodie E.L."/>
            <person name="Williams K.H."/>
            <person name="Hubbard S.S."/>
            <person name="Banfield J.F."/>
        </authorList>
    </citation>
    <scope>NUCLEOTIDE SEQUENCE [LARGE SCALE GENOMIC DNA]</scope>
</reference>
<dbReference type="CDD" id="cd01609">
    <property type="entry name" value="RNAP_beta'_N"/>
    <property type="match status" value="1"/>
</dbReference>
<proteinExistence type="inferred from homology"/>
<organism evidence="8 9">
    <name type="scientific">Candidatus Schekmanbacteria bacterium RBG_16_38_10</name>
    <dbReference type="NCBI Taxonomy" id="1817879"/>
    <lineage>
        <taxon>Bacteria</taxon>
        <taxon>Candidatus Schekmaniibacteriota</taxon>
    </lineage>
</organism>
<dbReference type="PANTHER" id="PTHR19376">
    <property type="entry name" value="DNA-DIRECTED RNA POLYMERASE"/>
    <property type="match status" value="1"/>
</dbReference>
<sequence length="689" mass="78153">MDDFISHFNEAKDPIKFNAIKISLASPEKIRSWSYGEVTKPETINYRTFKPERDGLFCAKIFGPIKDWECNCGKYKRMKHRGITCEKCGVEVIQSKVRRERMGHIELASPVAHVWFLKGLPSRVGALLDMSLKVLERVLYFEAFVIIEAGEPKNKNGIDNPYRNNDLLTEDQYAKTIEGKWCREDGKEICQICGAAWEGAANEIDEHLKAHNLTTEEYRNQYSSAPQGFQAGIGAEALRDLLRSIDLDILSESLRKEIKKSKSVQSRKNLTKRLRIVEAFRRSANKPEWMVLSVIPVIPPELRPLVPLEGGRFATSDLNDLYRRVINRNNRLKRLRELEAPDVIIRNEKRMLQEAVDALFDNGRRGRALKGANQRPLKSLSDMLKGKQGRFRQNLLGKRVDYSGRSVIVVGPALKLNQCGIPKMMALELFKPFIYNKLEKKGFVTTIKGAKKMVEKLRPEVWDILDEVIKDHPVLLNRAPTLHRLGIQAFDPVLIEGKAIRIHPLVCAAFNADFDGDQMAVHVPLSSESQLEARLLMMSTNNVLSPADGRPLAVPSQDIVLGLYYLTKPLAKVKGEGKCFSSISEVIMACDMNELDIHAWIEVRINGHRVKTTSGRIILYDIVPKEIPFELVDKEMKKKNISELVSQSYRIVGPRKTVAFLDKLKELGFKYATKAGISICVDDLKVPKK</sequence>
<dbReference type="GO" id="GO:0000428">
    <property type="term" value="C:DNA-directed RNA polymerase complex"/>
    <property type="evidence" value="ECO:0007669"/>
    <property type="project" value="UniProtKB-KW"/>
</dbReference>
<dbReference type="InterPro" id="IPR012754">
    <property type="entry name" value="DNA-dir_RpoC_beta_prime_bact"/>
</dbReference>
<dbReference type="Gene3D" id="1.10.274.100">
    <property type="entry name" value="RNA polymerase Rpb1, domain 3"/>
    <property type="match status" value="2"/>
</dbReference>
<dbReference type="Gene3D" id="2.40.40.20">
    <property type="match status" value="1"/>
</dbReference>
<keyword evidence="3 6" id="KW-0548">Nucleotidyltransferase</keyword>
<evidence type="ECO:0000256" key="4">
    <source>
        <dbReference type="ARBA" id="ARBA00023163"/>
    </source>
</evidence>
<evidence type="ECO:0000256" key="6">
    <source>
        <dbReference type="RuleBase" id="RU004279"/>
    </source>
</evidence>
<dbReference type="SMART" id="SM00663">
    <property type="entry name" value="RPOLA_N"/>
    <property type="match status" value="1"/>
</dbReference>
<evidence type="ECO:0000256" key="5">
    <source>
        <dbReference type="ARBA" id="ARBA00048552"/>
    </source>
</evidence>
<dbReference type="Pfam" id="PF00623">
    <property type="entry name" value="RNA_pol_Rpb1_2"/>
    <property type="match status" value="1"/>
</dbReference>
<dbReference type="NCBIfam" id="TIGR02386">
    <property type="entry name" value="rpoC_TIGR"/>
    <property type="match status" value="1"/>
</dbReference>
<feature type="non-terminal residue" evidence="8">
    <location>
        <position position="689"/>
    </location>
</feature>
<dbReference type="GO" id="GO:0006351">
    <property type="term" value="P:DNA-templated transcription"/>
    <property type="evidence" value="ECO:0007669"/>
    <property type="project" value="InterPro"/>
</dbReference>
<comment type="similarity">
    <text evidence="6">Belongs to the RNA polymerase beta' chain family.</text>
</comment>
<dbReference type="InterPro" id="IPR006592">
    <property type="entry name" value="RNA_pol_N"/>
</dbReference>
<dbReference type="Gene3D" id="4.10.860.120">
    <property type="entry name" value="RNA polymerase II, clamp domain"/>
    <property type="match status" value="1"/>
</dbReference>
<comment type="catalytic activity">
    <reaction evidence="5 6">
        <text>RNA(n) + a ribonucleoside 5'-triphosphate = RNA(n+1) + diphosphate</text>
        <dbReference type="Rhea" id="RHEA:21248"/>
        <dbReference type="Rhea" id="RHEA-COMP:14527"/>
        <dbReference type="Rhea" id="RHEA-COMP:17342"/>
        <dbReference type="ChEBI" id="CHEBI:33019"/>
        <dbReference type="ChEBI" id="CHEBI:61557"/>
        <dbReference type="ChEBI" id="CHEBI:140395"/>
        <dbReference type="EC" id="2.7.7.6"/>
    </reaction>
</comment>
<evidence type="ECO:0000256" key="3">
    <source>
        <dbReference type="ARBA" id="ARBA00022695"/>
    </source>
</evidence>
<dbReference type="InterPro" id="IPR042102">
    <property type="entry name" value="RNA_pol_Rpb1_3_sf"/>
</dbReference>
<dbReference type="InterPro" id="IPR044893">
    <property type="entry name" value="RNA_pol_Rpb1_clamp_domain"/>
</dbReference>
<dbReference type="PANTHER" id="PTHR19376:SF54">
    <property type="entry name" value="DNA-DIRECTED RNA POLYMERASE SUBUNIT BETA"/>
    <property type="match status" value="1"/>
</dbReference>
<name>A0A1F7RXU9_9BACT</name>
<keyword evidence="2 6" id="KW-0808">Transferase</keyword>
<dbReference type="Proteomes" id="UP000178797">
    <property type="component" value="Unassembled WGS sequence"/>
</dbReference>
<dbReference type="EC" id="2.7.7.6" evidence="6"/>
<comment type="caution">
    <text evidence="8">The sequence shown here is derived from an EMBL/GenBank/DDBJ whole genome shotgun (WGS) entry which is preliminary data.</text>
</comment>
<dbReference type="Pfam" id="PF04997">
    <property type="entry name" value="RNA_pol_Rpb1_1"/>
    <property type="match status" value="1"/>
</dbReference>
<dbReference type="GO" id="GO:0003677">
    <property type="term" value="F:DNA binding"/>
    <property type="evidence" value="ECO:0007669"/>
    <property type="project" value="InterPro"/>
</dbReference>